<dbReference type="InterPro" id="IPR011029">
    <property type="entry name" value="DEATH-like_dom_sf"/>
</dbReference>
<evidence type="ECO:0000313" key="9">
    <source>
        <dbReference type="Proteomes" id="UP000228934"/>
    </source>
</evidence>
<evidence type="ECO:0000259" key="6">
    <source>
        <dbReference type="PROSITE" id="PS50209"/>
    </source>
</evidence>
<gene>
    <name evidence="8" type="ORF">AB205_0009260</name>
</gene>
<keyword evidence="9" id="KW-1185">Reference proteome</keyword>
<reference evidence="9" key="1">
    <citation type="journal article" date="2017" name="Nat. Commun.">
        <title>The North American bullfrog draft genome provides insight into hormonal regulation of long noncoding RNA.</title>
        <authorList>
            <person name="Hammond S.A."/>
            <person name="Warren R.L."/>
            <person name="Vandervalk B.P."/>
            <person name="Kucuk E."/>
            <person name="Khan H."/>
            <person name="Gibb E.A."/>
            <person name="Pandoh P."/>
            <person name="Kirk H."/>
            <person name="Zhao Y."/>
            <person name="Jones M."/>
            <person name="Mungall A.J."/>
            <person name="Coope R."/>
            <person name="Pleasance S."/>
            <person name="Moore R.A."/>
            <person name="Holt R.A."/>
            <person name="Round J.M."/>
            <person name="Ohora S."/>
            <person name="Walle B.V."/>
            <person name="Veldhoen N."/>
            <person name="Helbing C.C."/>
            <person name="Birol I."/>
        </authorList>
    </citation>
    <scope>NUCLEOTIDE SEQUENCE [LARGE SCALE GENOMIC DNA]</scope>
</reference>
<keyword evidence="5" id="KW-0395">Inflammatory response</keyword>
<evidence type="ECO:0000256" key="1">
    <source>
        <dbReference type="ARBA" id="ARBA00004514"/>
    </source>
</evidence>
<dbReference type="AlphaFoldDB" id="A0A2G9RZ19"/>
<dbReference type="GO" id="GO:0042981">
    <property type="term" value="P:regulation of apoptotic process"/>
    <property type="evidence" value="ECO:0007669"/>
    <property type="project" value="InterPro"/>
</dbReference>
<keyword evidence="2" id="KW-0963">Cytoplasm</keyword>
<dbReference type="SUPFAM" id="SSF47986">
    <property type="entry name" value="DEATH domain"/>
    <property type="match status" value="5"/>
</dbReference>
<dbReference type="PANTHER" id="PTHR46985">
    <property type="entry name" value="NACHT, LRR AND PYD DOMAINS-CONTAINING PROTEIN 1"/>
    <property type="match status" value="1"/>
</dbReference>
<dbReference type="PANTHER" id="PTHR46985:SF4">
    <property type="entry name" value="CASPASE RECRUITMENT DOMAIN-CONTAINING PROTEIN 8"/>
    <property type="match status" value="1"/>
</dbReference>
<dbReference type="InterPro" id="IPR001315">
    <property type="entry name" value="CARD"/>
</dbReference>
<dbReference type="Proteomes" id="UP000228934">
    <property type="component" value="Unassembled WGS sequence"/>
</dbReference>
<evidence type="ECO:0000256" key="4">
    <source>
        <dbReference type="ARBA" id="ARBA00022859"/>
    </source>
</evidence>
<evidence type="ECO:0000259" key="7">
    <source>
        <dbReference type="PROSITE" id="PS50824"/>
    </source>
</evidence>
<dbReference type="Gene3D" id="1.10.533.10">
    <property type="entry name" value="Death Domain, Fas"/>
    <property type="match status" value="5"/>
</dbReference>
<feature type="domain" description="CARD" evidence="6">
    <location>
        <begin position="208"/>
        <end position="298"/>
    </location>
</feature>
<dbReference type="SMART" id="SM01289">
    <property type="entry name" value="PYRIN"/>
    <property type="match status" value="1"/>
</dbReference>
<dbReference type="Pfam" id="PF02758">
    <property type="entry name" value="PYRIN"/>
    <property type="match status" value="1"/>
</dbReference>
<dbReference type="Pfam" id="PF00619">
    <property type="entry name" value="CARD"/>
    <property type="match status" value="4"/>
</dbReference>
<dbReference type="EMBL" id="KV928259">
    <property type="protein sequence ID" value="PIO33147.1"/>
    <property type="molecule type" value="Genomic_DNA"/>
</dbReference>
<feature type="domain" description="CARD" evidence="6">
    <location>
        <begin position="439"/>
        <end position="529"/>
    </location>
</feature>
<dbReference type="PROSITE" id="PS50824">
    <property type="entry name" value="DAPIN"/>
    <property type="match status" value="1"/>
</dbReference>
<evidence type="ECO:0000313" key="8">
    <source>
        <dbReference type="EMBL" id="PIO33147.1"/>
    </source>
</evidence>
<keyword evidence="3" id="KW-0399">Innate immunity</keyword>
<evidence type="ECO:0000256" key="3">
    <source>
        <dbReference type="ARBA" id="ARBA00022588"/>
    </source>
</evidence>
<feature type="domain" description="CARD" evidence="6">
    <location>
        <begin position="89"/>
        <end position="160"/>
    </location>
</feature>
<dbReference type="InterPro" id="IPR051249">
    <property type="entry name" value="NLRP_Inflammasome"/>
</dbReference>
<keyword evidence="4" id="KW-0391">Immunity</keyword>
<evidence type="ECO:0000256" key="5">
    <source>
        <dbReference type="ARBA" id="ARBA00023198"/>
    </source>
</evidence>
<evidence type="ECO:0008006" key="10">
    <source>
        <dbReference type="Google" id="ProtNLM"/>
    </source>
</evidence>
<evidence type="ECO:0000256" key="2">
    <source>
        <dbReference type="ARBA" id="ARBA00022490"/>
    </source>
</evidence>
<sequence length="587" mass="69344">MVLQLKDVFLMVVKKLDEESFARFKTRLSTLNVKKKYQRIPTSQLEGADPQSVIDLILEFYSQFYGITVFQAVLDAINKKELWNKVLDELEENRHFLDLHRSYLIEYENIRVDPILYYLHYLKLLTDEQYVELTKLPTYQEKMKGLLDTVRCWDCQSKGNVVMALECYNPEVLQRRTDDWLQNTIEIGGIRYGSGCFRLERRDIDKTEDAARMHFLDKYKEKLIKGITMVDPALDDLRDQQLLTQRQHENLMKKATPQEKMRSLLDTVRTWSYPDKEKVHKALKKYNYGIIRDLVIQEDRINHYSQIILRNHFLDGNQKELIEKIRNVDPVLSDLLHQRLLTEQQFTKLREKPSSEEKMRSLCDMIYNWSYTNKDKVYDILRRHNYEQLRALELSYAPSLFHGDLSDISPPDYLYVYGLVRAQGAAVKPGVKIKLPPFSPLAKEHFLDRHWSFLIQRMTFVDPVLFDLRYKMLITQEEFQNLISKSSSREKMCELFGIISSWDHRKKDLLYDVLWKYNDQEMSILESQYQRWWIPESTQSGMVHSVGIDTDPKPSASGKSRITIHRVNGKSLILSIDCYHNGIPAGV</sequence>
<accession>A0A2G9RZ19</accession>
<proteinExistence type="predicted"/>
<feature type="domain" description="Pyrin" evidence="7">
    <location>
        <begin position="1"/>
        <end position="93"/>
    </location>
</feature>
<protein>
    <recommendedName>
        <fullName evidence="10">CARD domain-containing protein</fullName>
    </recommendedName>
</protein>
<dbReference type="GO" id="GO:0005829">
    <property type="term" value="C:cytosol"/>
    <property type="evidence" value="ECO:0007669"/>
    <property type="project" value="UniProtKB-SubCell"/>
</dbReference>
<dbReference type="OrthoDB" id="10058437at2759"/>
<name>A0A2G9RZ19_AQUCT</name>
<dbReference type="InterPro" id="IPR004020">
    <property type="entry name" value="DAPIN"/>
</dbReference>
<feature type="domain" description="CARD" evidence="6">
    <location>
        <begin position="312"/>
        <end position="396"/>
    </location>
</feature>
<dbReference type="GO" id="GO:0045087">
    <property type="term" value="P:innate immune response"/>
    <property type="evidence" value="ECO:0007669"/>
    <property type="project" value="UniProtKB-KW"/>
</dbReference>
<dbReference type="PROSITE" id="PS50209">
    <property type="entry name" value="CARD"/>
    <property type="match status" value="4"/>
</dbReference>
<organism evidence="8 9">
    <name type="scientific">Aquarana catesbeiana</name>
    <name type="common">American bullfrog</name>
    <name type="synonym">Rana catesbeiana</name>
    <dbReference type="NCBI Taxonomy" id="8400"/>
    <lineage>
        <taxon>Eukaryota</taxon>
        <taxon>Metazoa</taxon>
        <taxon>Chordata</taxon>
        <taxon>Craniata</taxon>
        <taxon>Vertebrata</taxon>
        <taxon>Euteleostomi</taxon>
        <taxon>Amphibia</taxon>
        <taxon>Batrachia</taxon>
        <taxon>Anura</taxon>
        <taxon>Neobatrachia</taxon>
        <taxon>Ranoidea</taxon>
        <taxon>Ranidae</taxon>
        <taxon>Aquarana</taxon>
    </lineage>
</organism>
<comment type="subcellular location">
    <subcellularLocation>
        <location evidence="1">Cytoplasm</location>
        <location evidence="1">Cytosol</location>
    </subcellularLocation>
</comment>
<dbReference type="GO" id="GO:0006954">
    <property type="term" value="P:inflammatory response"/>
    <property type="evidence" value="ECO:0007669"/>
    <property type="project" value="UniProtKB-KW"/>
</dbReference>